<comment type="caution">
    <text evidence="1">The sequence shown here is derived from an EMBL/GenBank/DDBJ whole genome shotgun (WGS) entry which is preliminary data.</text>
</comment>
<accession>A0ABQ8JLH6</accession>
<evidence type="ECO:0000313" key="2">
    <source>
        <dbReference type="Proteomes" id="UP000887458"/>
    </source>
</evidence>
<protein>
    <submittedName>
        <fullName evidence="1">Uncharacterized protein</fullName>
    </submittedName>
</protein>
<keyword evidence="2" id="KW-1185">Reference proteome</keyword>
<organism evidence="1 2">
    <name type="scientific">Dermatophagoides pteronyssinus</name>
    <name type="common">European house dust mite</name>
    <dbReference type="NCBI Taxonomy" id="6956"/>
    <lineage>
        <taxon>Eukaryota</taxon>
        <taxon>Metazoa</taxon>
        <taxon>Ecdysozoa</taxon>
        <taxon>Arthropoda</taxon>
        <taxon>Chelicerata</taxon>
        <taxon>Arachnida</taxon>
        <taxon>Acari</taxon>
        <taxon>Acariformes</taxon>
        <taxon>Sarcoptiformes</taxon>
        <taxon>Astigmata</taxon>
        <taxon>Psoroptidia</taxon>
        <taxon>Analgoidea</taxon>
        <taxon>Pyroglyphidae</taxon>
        <taxon>Dermatophagoidinae</taxon>
        <taxon>Dermatophagoides</taxon>
    </lineage>
</organism>
<sequence>MDNLLKLSDCNTNLNDFILNVSQLTDDVDHPDDLKSKQSSALYICLKFGVKNVEKARSFGPIPIWIQSIDRQSIKTMETMN</sequence>
<gene>
    <name evidence="1" type="ORF">DERP_003482</name>
</gene>
<dbReference type="Proteomes" id="UP000887458">
    <property type="component" value="Unassembled WGS sequence"/>
</dbReference>
<reference evidence="1 2" key="2">
    <citation type="journal article" date="2022" name="Mol. Biol. Evol.">
        <title>Comparative Genomics Reveals Insights into the Divergent Evolution of Astigmatic Mites and Household Pest Adaptations.</title>
        <authorList>
            <person name="Xiong Q."/>
            <person name="Wan A.T."/>
            <person name="Liu X."/>
            <person name="Fung C.S."/>
            <person name="Xiao X."/>
            <person name="Malainual N."/>
            <person name="Hou J."/>
            <person name="Wang L."/>
            <person name="Wang M."/>
            <person name="Yang K.Y."/>
            <person name="Cui Y."/>
            <person name="Leung E.L."/>
            <person name="Nong W."/>
            <person name="Shin S.K."/>
            <person name="Au S.W."/>
            <person name="Jeong K.Y."/>
            <person name="Chew F.T."/>
            <person name="Hui J.H."/>
            <person name="Leung T.F."/>
            <person name="Tungtrongchitr A."/>
            <person name="Zhong N."/>
            <person name="Liu Z."/>
            <person name="Tsui S.K."/>
        </authorList>
    </citation>
    <scope>NUCLEOTIDE SEQUENCE [LARGE SCALE GENOMIC DNA]</scope>
    <source>
        <strain evidence="1">Derp</strain>
    </source>
</reference>
<name>A0ABQ8JLH6_DERPT</name>
<evidence type="ECO:0000313" key="1">
    <source>
        <dbReference type="EMBL" id="KAH9423205.1"/>
    </source>
</evidence>
<dbReference type="EMBL" id="NJHN03000032">
    <property type="protein sequence ID" value="KAH9423205.1"/>
    <property type="molecule type" value="Genomic_DNA"/>
</dbReference>
<proteinExistence type="predicted"/>
<reference evidence="1 2" key="1">
    <citation type="journal article" date="2018" name="J. Allergy Clin. Immunol.">
        <title>High-quality assembly of Dermatophagoides pteronyssinus genome and transcriptome reveals a wide range of novel allergens.</title>
        <authorList>
            <person name="Liu X.Y."/>
            <person name="Yang K.Y."/>
            <person name="Wang M.Q."/>
            <person name="Kwok J.S."/>
            <person name="Zeng X."/>
            <person name="Yang Z."/>
            <person name="Xiao X.J."/>
            <person name="Lau C.P."/>
            <person name="Li Y."/>
            <person name="Huang Z.M."/>
            <person name="Ba J.G."/>
            <person name="Yim A.K."/>
            <person name="Ouyang C.Y."/>
            <person name="Ngai S.M."/>
            <person name="Chan T.F."/>
            <person name="Leung E.L."/>
            <person name="Liu L."/>
            <person name="Liu Z.G."/>
            <person name="Tsui S.K."/>
        </authorList>
    </citation>
    <scope>NUCLEOTIDE SEQUENCE [LARGE SCALE GENOMIC DNA]</scope>
    <source>
        <tissue evidence="1">Whole mite body</tissue>
    </source>
</reference>